<dbReference type="InterPro" id="IPR036859">
    <property type="entry name" value="CAP-Gly_dom_sf"/>
</dbReference>
<dbReference type="Pfam" id="PF01302">
    <property type="entry name" value="CAP_GLY"/>
    <property type="match status" value="1"/>
</dbReference>
<dbReference type="InterPro" id="IPR029071">
    <property type="entry name" value="Ubiquitin-like_domsf"/>
</dbReference>
<dbReference type="SUPFAM" id="SSF54236">
    <property type="entry name" value="Ubiquitin-like"/>
    <property type="match status" value="1"/>
</dbReference>
<dbReference type="SUPFAM" id="SSF52058">
    <property type="entry name" value="L domain-like"/>
    <property type="match status" value="1"/>
</dbReference>
<comment type="similarity">
    <text evidence="2">Belongs to the TBCE family.</text>
</comment>
<dbReference type="SMART" id="SM00369">
    <property type="entry name" value="LRR_TYP"/>
    <property type="match status" value="5"/>
</dbReference>
<dbReference type="OMA" id="EIHYLRF"/>
<comment type="subcellular location">
    <subcellularLocation>
        <location evidence="1">Cytoplasm</location>
        <location evidence="1">Cytoskeleton</location>
        <location evidence="1">Cilium axoneme</location>
    </subcellularLocation>
</comment>
<dbReference type="STRING" id="554065.E1ZBH0"/>
<dbReference type="PANTHER" id="PTHR45617">
    <property type="entry name" value="LEUCINE RICH REPEAT FAMILY PROTEIN"/>
    <property type="match status" value="1"/>
</dbReference>
<dbReference type="InterPro" id="IPR000938">
    <property type="entry name" value="CAP-Gly_domain"/>
</dbReference>
<dbReference type="InterPro" id="IPR001611">
    <property type="entry name" value="Leu-rich_rpt"/>
</dbReference>
<dbReference type="InterPro" id="IPR003591">
    <property type="entry name" value="Leu-rich_rpt_typical-subtyp"/>
</dbReference>
<dbReference type="KEGG" id="cvr:CHLNCDRAFT_144451"/>
<dbReference type="CDD" id="cd17044">
    <property type="entry name" value="Ubl_TBCE"/>
    <property type="match status" value="1"/>
</dbReference>
<keyword evidence="5" id="KW-0677">Repeat</keyword>
<dbReference type="InParanoid" id="E1ZBH0"/>
<evidence type="ECO:0000256" key="6">
    <source>
        <dbReference type="ARBA" id="ARBA00023186"/>
    </source>
</evidence>
<accession>E1ZBH0</accession>
<dbReference type="SUPFAM" id="SSF74924">
    <property type="entry name" value="Cap-Gly domain"/>
    <property type="match status" value="1"/>
</dbReference>
<organism evidence="10">
    <name type="scientific">Chlorella variabilis</name>
    <name type="common">Green alga</name>
    <dbReference type="NCBI Taxonomy" id="554065"/>
    <lineage>
        <taxon>Eukaryota</taxon>
        <taxon>Viridiplantae</taxon>
        <taxon>Chlorophyta</taxon>
        <taxon>core chlorophytes</taxon>
        <taxon>Trebouxiophyceae</taxon>
        <taxon>Chlorellales</taxon>
        <taxon>Chlorellaceae</taxon>
        <taxon>Chlorella clade</taxon>
        <taxon>Chlorella</taxon>
    </lineage>
</organism>
<dbReference type="InterPro" id="IPR000626">
    <property type="entry name" value="Ubiquitin-like_dom"/>
</dbReference>
<sequence>MAVQEPVAGARVLLGGKHRATVRYVGPIEGQQGTWVGIEYDEAGKGKHDGSHGGRRYFCAHDPTAGSFVRLPKFLEAADFGRSLVAAALERYGLSSALERAAGGGGGGQPASGVDPAQQQEEQQQMYVSTASNRRVTVELLAPEASARRLSGAGAALAALVQHRISSLGSGSELRAMLPGLTELDLSDNLFSSWTFVAELATALPSLAALNLSGNRLALPSPTLAPAAPPPAAPASLAGLQTLVLNGCGVAWPQAVAVAQLLPTLRELHLCANGLASLHLPAAVGRSGCDVASAAEAAAGISLLLLGAPAAAAPGSGSSSSSRSSQGAAALLAAAFGRLEVLDLENNALSSWADVALLSTLPCLRSLLLSGNRLEEVRYEGGFTALRALLLGGNRLGSWEAASQLDRFPALEEARLSDNPLTAAAPSTVRYQCIARISRLSTLNASAVSAAERWDAEVNYLRQVSDELAGAADVAGGSIGGVEAARAAVLAAHPRFPALVQKYGELAPAAPRAAAGSALASSMAQLTICHGTKRVEKKLPVTLTIGKLKLMLERLLRVKAAQQALLLVPPEGSASQPEDVSDEEGRELRYFDVADSWRLEVRVADPAARAAALAAAKAAATAAHAARMEQHEKAIQQFRAVEQRLMA</sequence>
<keyword evidence="4" id="KW-0433">Leucine-rich repeat</keyword>
<dbReference type="EMBL" id="GL433841">
    <property type="protein sequence ID" value="EFN56852.1"/>
    <property type="molecule type" value="Genomic_DNA"/>
</dbReference>
<evidence type="ECO:0000256" key="3">
    <source>
        <dbReference type="ARBA" id="ARBA00022490"/>
    </source>
</evidence>
<name>E1ZBH0_CHLVA</name>
<dbReference type="InterPro" id="IPR044079">
    <property type="entry name" value="Ubl_TBCE"/>
</dbReference>
<keyword evidence="6" id="KW-0143">Chaperone</keyword>
<evidence type="ECO:0000256" key="7">
    <source>
        <dbReference type="SAM" id="MobiDB-lite"/>
    </source>
</evidence>
<evidence type="ECO:0000256" key="2">
    <source>
        <dbReference type="ARBA" id="ARBA00006286"/>
    </source>
</evidence>
<dbReference type="Gene3D" id="3.10.20.90">
    <property type="entry name" value="Phosphatidylinositol 3-kinase Catalytic Subunit, Chain A, domain 1"/>
    <property type="match status" value="1"/>
</dbReference>
<dbReference type="PROSITE" id="PS00845">
    <property type="entry name" value="CAP_GLY_1"/>
    <property type="match status" value="1"/>
</dbReference>
<dbReference type="Gene3D" id="3.80.10.10">
    <property type="entry name" value="Ribonuclease Inhibitor"/>
    <property type="match status" value="3"/>
</dbReference>
<evidence type="ECO:0000313" key="9">
    <source>
        <dbReference type="EMBL" id="EFN56852.1"/>
    </source>
</evidence>
<dbReference type="InterPro" id="IPR032675">
    <property type="entry name" value="LRR_dom_sf"/>
</dbReference>
<dbReference type="AlphaFoldDB" id="E1ZBH0"/>
<evidence type="ECO:0000256" key="1">
    <source>
        <dbReference type="ARBA" id="ARBA00004430"/>
    </source>
</evidence>
<dbReference type="FunCoup" id="E1ZBH0">
    <property type="interactions" value="1700"/>
</dbReference>
<reference evidence="9 10" key="1">
    <citation type="journal article" date="2010" name="Plant Cell">
        <title>The Chlorella variabilis NC64A genome reveals adaptation to photosymbiosis, coevolution with viruses, and cryptic sex.</title>
        <authorList>
            <person name="Blanc G."/>
            <person name="Duncan G."/>
            <person name="Agarkova I."/>
            <person name="Borodovsky M."/>
            <person name="Gurnon J."/>
            <person name="Kuo A."/>
            <person name="Lindquist E."/>
            <person name="Lucas S."/>
            <person name="Pangilinan J."/>
            <person name="Polle J."/>
            <person name="Salamov A."/>
            <person name="Terry A."/>
            <person name="Yamada T."/>
            <person name="Dunigan D.D."/>
            <person name="Grigoriev I.V."/>
            <person name="Claverie J.M."/>
            <person name="Van Etten J.L."/>
        </authorList>
    </citation>
    <scope>NUCLEOTIDE SEQUENCE [LARGE SCALE GENOMIC DNA]</scope>
    <source>
        <strain evidence="9 10">NC64A</strain>
    </source>
</reference>
<dbReference type="eggNOG" id="KOG3207">
    <property type="taxonomic scope" value="Eukaryota"/>
</dbReference>
<dbReference type="Pfam" id="PF14560">
    <property type="entry name" value="Ubiquitin_2"/>
    <property type="match status" value="1"/>
</dbReference>
<proteinExistence type="inferred from homology"/>
<dbReference type="Gene3D" id="2.30.30.190">
    <property type="entry name" value="CAP Gly-rich-like domain"/>
    <property type="match status" value="1"/>
</dbReference>
<dbReference type="GO" id="GO:0005930">
    <property type="term" value="C:axoneme"/>
    <property type="evidence" value="ECO:0007669"/>
    <property type="project" value="UniProtKB-SubCell"/>
</dbReference>
<keyword evidence="3" id="KW-0963">Cytoplasm</keyword>
<gene>
    <name evidence="9" type="ORF">CHLNCDRAFT_144451</name>
</gene>
<dbReference type="Proteomes" id="UP000008141">
    <property type="component" value="Unassembled WGS sequence"/>
</dbReference>
<dbReference type="SMART" id="SM01052">
    <property type="entry name" value="CAP_GLY"/>
    <property type="match status" value="1"/>
</dbReference>
<evidence type="ECO:0000313" key="10">
    <source>
        <dbReference type="Proteomes" id="UP000008141"/>
    </source>
</evidence>
<dbReference type="PROSITE" id="PS51450">
    <property type="entry name" value="LRR"/>
    <property type="match status" value="1"/>
</dbReference>
<feature type="region of interest" description="Disordered" evidence="7">
    <location>
        <begin position="101"/>
        <end position="127"/>
    </location>
</feature>
<dbReference type="GeneID" id="17356259"/>
<protein>
    <recommendedName>
        <fullName evidence="8">CAP-Gly domain-containing protein</fullName>
    </recommendedName>
</protein>
<keyword evidence="10" id="KW-1185">Reference proteome</keyword>
<dbReference type="PROSITE" id="PS50245">
    <property type="entry name" value="CAP_GLY_2"/>
    <property type="match status" value="1"/>
</dbReference>
<evidence type="ECO:0000256" key="5">
    <source>
        <dbReference type="ARBA" id="ARBA00022737"/>
    </source>
</evidence>
<evidence type="ECO:0000256" key="4">
    <source>
        <dbReference type="ARBA" id="ARBA00022614"/>
    </source>
</evidence>
<feature type="domain" description="CAP-Gly" evidence="8">
    <location>
        <begin position="26"/>
        <end position="70"/>
    </location>
</feature>
<evidence type="ECO:0000259" key="8">
    <source>
        <dbReference type="PROSITE" id="PS50245"/>
    </source>
</evidence>
<dbReference type="RefSeq" id="XP_005848954.1">
    <property type="nucleotide sequence ID" value="XM_005848892.1"/>
</dbReference>
<dbReference type="PANTHER" id="PTHR45617:SF181">
    <property type="entry name" value="LP04042P"/>
    <property type="match status" value="1"/>
</dbReference>
<dbReference type="OrthoDB" id="5273213at2759"/>